<feature type="non-terminal residue" evidence="2">
    <location>
        <position position="217"/>
    </location>
</feature>
<name>A0A383DX05_9ZZZZ</name>
<dbReference type="InterPro" id="IPR001667">
    <property type="entry name" value="DDH_dom"/>
</dbReference>
<dbReference type="Gene3D" id="3.90.1640.10">
    <property type="entry name" value="inorganic pyrophosphatase (n-terminal core)"/>
    <property type="match status" value="1"/>
</dbReference>
<dbReference type="EMBL" id="UINC01220706">
    <property type="protein sequence ID" value="SVE48735.1"/>
    <property type="molecule type" value="Genomic_DNA"/>
</dbReference>
<dbReference type="InterPro" id="IPR051319">
    <property type="entry name" value="Oligoribo/pAp-PDE_c-di-AMP_PDE"/>
</dbReference>
<evidence type="ECO:0000313" key="2">
    <source>
        <dbReference type="EMBL" id="SVE48735.1"/>
    </source>
</evidence>
<gene>
    <name evidence="2" type="ORF">METZ01_LOCUS501589</name>
</gene>
<dbReference type="Pfam" id="PF01368">
    <property type="entry name" value="DHH"/>
    <property type="match status" value="1"/>
</dbReference>
<sequence length="217" mass="24292">MNYNNTAIDWGKVHEVISSANKIILTTHENPDGDGLGSEVALYHHLNESGKDVKIINCSPTPEMYDFLNIDSCIETYSAEEHSGWVKKADLAIVFDVGDFERTRSVKDVIDNNSIPVMNIDHHPHPDSHGFTYNIVDIKSAATGCMVRSYLKEARDKPLTKEICEGIYVAVMTDTGCFRHSNTDTYCHSIAIECLDKGVNTNSIYQLIYENSSKTRV</sequence>
<reference evidence="2" key="1">
    <citation type="submission" date="2018-05" db="EMBL/GenBank/DDBJ databases">
        <authorList>
            <person name="Lanie J.A."/>
            <person name="Ng W.-L."/>
            <person name="Kazmierczak K.M."/>
            <person name="Andrzejewski T.M."/>
            <person name="Davidsen T.M."/>
            <person name="Wayne K.J."/>
            <person name="Tettelin H."/>
            <person name="Glass J.I."/>
            <person name="Rusch D."/>
            <person name="Podicherti R."/>
            <person name="Tsui H.-C.T."/>
            <person name="Winkler M.E."/>
        </authorList>
    </citation>
    <scope>NUCLEOTIDE SEQUENCE</scope>
</reference>
<feature type="domain" description="DDH" evidence="1">
    <location>
        <begin position="22"/>
        <end position="170"/>
    </location>
</feature>
<dbReference type="InterPro" id="IPR038763">
    <property type="entry name" value="DHH_sf"/>
</dbReference>
<protein>
    <recommendedName>
        <fullName evidence="1">DDH domain-containing protein</fullName>
    </recommendedName>
</protein>
<dbReference type="SUPFAM" id="SSF64182">
    <property type="entry name" value="DHH phosphoesterases"/>
    <property type="match status" value="1"/>
</dbReference>
<dbReference type="PANTHER" id="PTHR47618:SF1">
    <property type="entry name" value="BIFUNCTIONAL OLIGORIBONUCLEASE AND PAP PHOSPHATASE NRNA"/>
    <property type="match status" value="1"/>
</dbReference>
<proteinExistence type="predicted"/>
<organism evidence="2">
    <name type="scientific">marine metagenome</name>
    <dbReference type="NCBI Taxonomy" id="408172"/>
    <lineage>
        <taxon>unclassified sequences</taxon>
        <taxon>metagenomes</taxon>
        <taxon>ecological metagenomes</taxon>
    </lineage>
</organism>
<accession>A0A383DX05</accession>
<dbReference type="AlphaFoldDB" id="A0A383DX05"/>
<evidence type="ECO:0000259" key="1">
    <source>
        <dbReference type="Pfam" id="PF01368"/>
    </source>
</evidence>
<dbReference type="PANTHER" id="PTHR47618">
    <property type="entry name" value="BIFUNCTIONAL OLIGORIBONUCLEASE AND PAP PHOSPHATASE NRNA"/>
    <property type="match status" value="1"/>
</dbReference>